<feature type="compositionally biased region" description="Low complexity" evidence="1">
    <location>
        <begin position="1"/>
        <end position="10"/>
    </location>
</feature>
<proteinExistence type="predicted"/>
<dbReference type="CDD" id="cd18912">
    <property type="entry name" value="bHLH_TS_bHLHa9"/>
    <property type="match status" value="1"/>
</dbReference>
<feature type="region of interest" description="Disordered" evidence="1">
    <location>
        <begin position="1"/>
        <end position="68"/>
    </location>
</feature>
<protein>
    <recommendedName>
        <fullName evidence="2">BHLH domain-containing protein</fullName>
    </recommendedName>
</protein>
<dbReference type="PROSITE" id="PS50888">
    <property type="entry name" value="BHLH"/>
    <property type="match status" value="1"/>
</dbReference>
<dbReference type="PANTHER" id="PTHR23349">
    <property type="entry name" value="BASIC HELIX-LOOP-HELIX TRANSCRIPTION FACTOR, TWIST"/>
    <property type="match status" value="1"/>
</dbReference>
<feature type="compositionally biased region" description="Acidic residues" evidence="1">
    <location>
        <begin position="11"/>
        <end position="29"/>
    </location>
</feature>
<name>A0ABR3M741_9TELE</name>
<evidence type="ECO:0000313" key="3">
    <source>
        <dbReference type="EMBL" id="KAL1260932.1"/>
    </source>
</evidence>
<sequence length="270" mass="30514">MSLGSTSTESEVSEDELEDCSLGQDDDGGNESLAKIRSERSVSSSDTEDVKTVKRRTRPKRSKARRVAANIRERKRILDYNQAFNALRTVLKHDLSGKRLSKIATLRRAIHHISTLSSYLRTHSDTEPHAPPCTHTECYRQSEDNISLPRKAGTFQEPMDNYIPHQPEPLTVSPEIPGILYQDISNSIPSPHYSHCTTNSQVHLSHGCFSQHWEDQSSDCYNEGPGIQHGSRVKCHQNHMDTYADSANPSLAWQLGYLQYHGYQQSLSMH</sequence>
<dbReference type="Proteomes" id="UP001558613">
    <property type="component" value="Unassembled WGS sequence"/>
</dbReference>
<dbReference type="InterPro" id="IPR050283">
    <property type="entry name" value="E-box_TF_Regulators"/>
</dbReference>
<evidence type="ECO:0000313" key="4">
    <source>
        <dbReference type="Proteomes" id="UP001558613"/>
    </source>
</evidence>
<evidence type="ECO:0000256" key="1">
    <source>
        <dbReference type="SAM" id="MobiDB-lite"/>
    </source>
</evidence>
<feature type="domain" description="BHLH" evidence="2">
    <location>
        <begin position="64"/>
        <end position="116"/>
    </location>
</feature>
<dbReference type="Gene3D" id="4.10.280.10">
    <property type="entry name" value="Helix-loop-helix DNA-binding domain"/>
    <property type="match status" value="1"/>
</dbReference>
<evidence type="ECO:0000259" key="2">
    <source>
        <dbReference type="PROSITE" id="PS50888"/>
    </source>
</evidence>
<reference evidence="3 4" key="1">
    <citation type="submission" date="2023-09" db="EMBL/GenBank/DDBJ databases">
        <authorList>
            <person name="Wang M."/>
        </authorList>
    </citation>
    <scope>NUCLEOTIDE SEQUENCE [LARGE SCALE GENOMIC DNA]</scope>
    <source>
        <strain evidence="3">GT-2023</strain>
        <tissue evidence="3">Liver</tissue>
    </source>
</reference>
<dbReference type="SUPFAM" id="SSF47459">
    <property type="entry name" value="HLH, helix-loop-helix DNA-binding domain"/>
    <property type="match status" value="1"/>
</dbReference>
<dbReference type="EMBL" id="JAYMGO010000015">
    <property type="protein sequence ID" value="KAL1260932.1"/>
    <property type="molecule type" value="Genomic_DNA"/>
</dbReference>
<dbReference type="InterPro" id="IPR036638">
    <property type="entry name" value="HLH_DNA-bd_sf"/>
</dbReference>
<organism evidence="3 4">
    <name type="scientific">Cirrhinus molitorella</name>
    <name type="common">mud carp</name>
    <dbReference type="NCBI Taxonomy" id="172907"/>
    <lineage>
        <taxon>Eukaryota</taxon>
        <taxon>Metazoa</taxon>
        <taxon>Chordata</taxon>
        <taxon>Craniata</taxon>
        <taxon>Vertebrata</taxon>
        <taxon>Euteleostomi</taxon>
        <taxon>Actinopterygii</taxon>
        <taxon>Neopterygii</taxon>
        <taxon>Teleostei</taxon>
        <taxon>Ostariophysi</taxon>
        <taxon>Cypriniformes</taxon>
        <taxon>Cyprinidae</taxon>
        <taxon>Labeoninae</taxon>
        <taxon>Labeonini</taxon>
        <taxon>Cirrhinus</taxon>
    </lineage>
</organism>
<dbReference type="Pfam" id="PF00010">
    <property type="entry name" value="HLH"/>
    <property type="match status" value="1"/>
</dbReference>
<dbReference type="PANTHER" id="PTHR23349:SF10">
    <property type="entry name" value="CLASS A BASIC HELIX-LOOP-HELIX PROTEIN 9"/>
    <property type="match status" value="1"/>
</dbReference>
<dbReference type="InterPro" id="IPR011598">
    <property type="entry name" value="bHLH_dom"/>
</dbReference>
<dbReference type="SMART" id="SM00353">
    <property type="entry name" value="HLH"/>
    <property type="match status" value="1"/>
</dbReference>
<keyword evidence="4" id="KW-1185">Reference proteome</keyword>
<accession>A0ABR3M741</accession>
<comment type="caution">
    <text evidence="3">The sequence shown here is derived from an EMBL/GenBank/DDBJ whole genome shotgun (WGS) entry which is preliminary data.</text>
</comment>
<feature type="compositionally biased region" description="Basic residues" evidence="1">
    <location>
        <begin position="53"/>
        <end position="66"/>
    </location>
</feature>
<gene>
    <name evidence="3" type="ORF">QQF64_008759</name>
</gene>